<dbReference type="Gene3D" id="2.115.10.20">
    <property type="entry name" value="Glycosyl hydrolase domain, family 43"/>
    <property type="match status" value="1"/>
</dbReference>
<dbReference type="InterPro" id="IPR023296">
    <property type="entry name" value="Glyco_hydro_beta-prop_sf"/>
</dbReference>
<evidence type="ECO:0000313" key="1">
    <source>
        <dbReference type="EMBL" id="KUL25601.1"/>
    </source>
</evidence>
<dbReference type="InterPro" id="IPR006521">
    <property type="entry name" value="Tail_protein_I"/>
</dbReference>
<protein>
    <submittedName>
        <fullName evidence="1">Uncharacterized protein</fullName>
    </submittedName>
</protein>
<sequence>MLGELTAAASTRPYQIDLQWTWSYPADGQRPPHRLRRCAGSFPEERPGRAGVLLTLVELAGSRAPGIRALHLAYRADGERPDVAATVTMRGTGAAAPDEFIVGHRDDAGTWQQTRLAPVHRIDYDDRPAPGWNVSHTLRVYDGPGHLAGTLTVRAGAAAVDTANEWRWHPRGGDEIIVAFARDHVRRPLRVAGRPPWWPVRRRTGLPGPPPQPLPASIYCEAAERRDADTGDWQGSAVLLDLAAEAGQFTYYELHRDDAGDAVQAGLRAWAAATGDYGWAGRLYRLLPAVHRRLDEPAPDRHDGELRRFLLIFETTLNHLQGRAEALRLRQDLDRTPPPALVLLAEGVGWTPDQTTSLLTQRHDIAQASALYRQTATATAVRALIHRYTGGDCRIKEHVATILRTNAPEPIPLWELWERAAAPQPADQDVIAPDTWTPARPVLHTERFDGRPATAWVPGDPPGIRRYFHSDRDGTRRLWLLRPGATEPEPGPGVAAGDPGIVEQEPAAAATDGTLWLVWSVGRGDAGDLWACRTEDGSATPPVRVTSGARAHRPAAAVDQDGRLWIFWEVGRSGRSDIWTRRLDEHGWSPAQRMPGDGHDHAPSAACDDDGRLWLAWHRGGDTGAGSALWAQVCDPARGSWDPPRCLGEGEGAQRDEFPSIVSWSGRLWVFWHSDRDGHWRLWGRAKARDDRWTAAFAATGPAAGDSGPPLSDKEPAAAVGQDGRLLLTWRSQRGGTGYQSRTVDTRNREALARLGRFDDRTHYLHDARAGQPHNLNTVSVHLDRPADPAEVEARLAAFQPLHTRYLCVVEPGGRP</sequence>
<dbReference type="RefSeq" id="WP_067703352.1">
    <property type="nucleotide sequence ID" value="NZ_LLZH01000312.1"/>
</dbReference>
<dbReference type="AlphaFoldDB" id="A0A117MMP8"/>
<dbReference type="OrthoDB" id="7671932at2"/>
<dbReference type="Pfam" id="PF09684">
    <property type="entry name" value="Tail_P2_I"/>
    <property type="match status" value="1"/>
</dbReference>
<dbReference type="Proteomes" id="UP000053244">
    <property type="component" value="Unassembled WGS sequence"/>
</dbReference>
<evidence type="ECO:0000313" key="2">
    <source>
        <dbReference type="Proteomes" id="UP000053244"/>
    </source>
</evidence>
<organism evidence="1 2">
    <name type="scientific">Actinoplanes awajinensis subsp. mycoplanecinus</name>
    <dbReference type="NCBI Taxonomy" id="135947"/>
    <lineage>
        <taxon>Bacteria</taxon>
        <taxon>Bacillati</taxon>
        <taxon>Actinomycetota</taxon>
        <taxon>Actinomycetes</taxon>
        <taxon>Micromonosporales</taxon>
        <taxon>Micromonosporaceae</taxon>
        <taxon>Actinoplanes</taxon>
    </lineage>
</organism>
<proteinExistence type="predicted"/>
<reference evidence="1 2" key="1">
    <citation type="submission" date="2015-10" db="EMBL/GenBank/DDBJ databases">
        <authorList>
            <person name="Gilbert D.G."/>
        </authorList>
    </citation>
    <scope>NUCLEOTIDE SEQUENCE [LARGE SCALE GENOMIC DNA]</scope>
    <source>
        <strain evidence="1 2">NRRL B-16712</strain>
    </source>
</reference>
<gene>
    <name evidence="1" type="ORF">ADL15_40360</name>
</gene>
<comment type="caution">
    <text evidence="1">The sequence shown here is derived from an EMBL/GenBank/DDBJ whole genome shotgun (WGS) entry which is preliminary data.</text>
</comment>
<dbReference type="EMBL" id="LLZH01000312">
    <property type="protein sequence ID" value="KUL25601.1"/>
    <property type="molecule type" value="Genomic_DNA"/>
</dbReference>
<accession>A0A117MMP8</accession>
<name>A0A117MMP8_9ACTN</name>
<dbReference type="SUPFAM" id="SSF89372">
    <property type="entry name" value="Fucose-specific lectin"/>
    <property type="match status" value="1"/>
</dbReference>
<keyword evidence="2" id="KW-1185">Reference proteome</keyword>